<dbReference type="PANTHER" id="PTHR33677">
    <property type="entry name" value="TRANSCRIPTIONAL REPRESSOR FRMR-RELATED"/>
    <property type="match status" value="1"/>
</dbReference>
<reference evidence="1 2" key="1">
    <citation type="submission" date="2019-12" db="EMBL/GenBank/DDBJ databases">
        <title>Paenibacillus sp. nov., an endophytic bacterium isolated from the stem of Dendrobium.</title>
        <authorList>
            <person name="Zhao R."/>
        </authorList>
    </citation>
    <scope>NUCLEOTIDE SEQUENCE [LARGE SCALE GENOMIC DNA]</scope>
    <source>
        <strain evidence="1 2">HJL G12</strain>
    </source>
</reference>
<organism evidence="1 2">
    <name type="scientific">Paenibacillus dendrobii</name>
    <dbReference type="NCBI Taxonomy" id="2691084"/>
    <lineage>
        <taxon>Bacteria</taxon>
        <taxon>Bacillati</taxon>
        <taxon>Bacillota</taxon>
        <taxon>Bacilli</taxon>
        <taxon>Bacillales</taxon>
        <taxon>Paenibacillaceae</taxon>
        <taxon>Paenibacillus</taxon>
    </lineage>
</organism>
<gene>
    <name evidence="1" type="ORF">GRF59_05380</name>
</gene>
<evidence type="ECO:0000313" key="2">
    <source>
        <dbReference type="Proteomes" id="UP000460318"/>
    </source>
</evidence>
<accession>A0A7X3LGC5</accession>
<dbReference type="PANTHER" id="PTHR33677:SF5">
    <property type="entry name" value="TRANSCRIPTIONAL REPRESSOR FRMR"/>
    <property type="match status" value="1"/>
</dbReference>
<dbReference type="EMBL" id="WUBI01000001">
    <property type="protein sequence ID" value="MWV43055.1"/>
    <property type="molecule type" value="Genomic_DNA"/>
</dbReference>
<dbReference type="AlphaFoldDB" id="A0A7X3LGC5"/>
<dbReference type="InterPro" id="IPR038390">
    <property type="entry name" value="Metal_Tscrpt_repr_sf"/>
</dbReference>
<dbReference type="GO" id="GO:0045892">
    <property type="term" value="P:negative regulation of DNA-templated transcription"/>
    <property type="evidence" value="ECO:0007669"/>
    <property type="project" value="UniProtKB-ARBA"/>
</dbReference>
<evidence type="ECO:0000313" key="1">
    <source>
        <dbReference type="EMBL" id="MWV43055.1"/>
    </source>
</evidence>
<dbReference type="RefSeq" id="WP_160496603.1">
    <property type="nucleotide sequence ID" value="NZ_WUBI01000001.1"/>
</dbReference>
<sequence length="86" mass="9558">MEYDGSVTRRVKRLEGQTRGILKMMEDGKDCKEVISQLSAVRSAADKAIAYIVAVNLEQCIRQATAEHGDPSPQVREAVKLLIKSR</sequence>
<dbReference type="GO" id="GO:0046872">
    <property type="term" value="F:metal ion binding"/>
    <property type="evidence" value="ECO:0007669"/>
    <property type="project" value="InterPro"/>
</dbReference>
<proteinExistence type="predicted"/>
<dbReference type="InterPro" id="IPR003735">
    <property type="entry name" value="Metal_Tscrpt_repr"/>
</dbReference>
<protein>
    <submittedName>
        <fullName evidence="1">Metal-sensing transcriptional repressor</fullName>
    </submittedName>
</protein>
<dbReference type="GO" id="GO:0003677">
    <property type="term" value="F:DNA binding"/>
    <property type="evidence" value="ECO:0007669"/>
    <property type="project" value="InterPro"/>
</dbReference>
<keyword evidence="2" id="KW-1185">Reference proteome</keyword>
<dbReference type="Proteomes" id="UP000460318">
    <property type="component" value="Unassembled WGS sequence"/>
</dbReference>
<name>A0A7X3LGC5_9BACL</name>
<dbReference type="Pfam" id="PF02583">
    <property type="entry name" value="Trns_repr_metal"/>
    <property type="match status" value="1"/>
</dbReference>
<dbReference type="Gene3D" id="1.20.58.1000">
    <property type="entry name" value="Metal-sensitive repressor, helix protomer"/>
    <property type="match status" value="1"/>
</dbReference>
<comment type="caution">
    <text evidence="1">The sequence shown here is derived from an EMBL/GenBank/DDBJ whole genome shotgun (WGS) entry which is preliminary data.</text>
</comment>
<dbReference type="CDD" id="cd10155">
    <property type="entry name" value="BsYrkD-like_DUF156"/>
    <property type="match status" value="1"/>
</dbReference>